<dbReference type="AlphaFoldDB" id="A0A951U8R8"/>
<evidence type="ECO:0000259" key="1">
    <source>
        <dbReference type="Pfam" id="PF13439"/>
    </source>
</evidence>
<evidence type="ECO:0000313" key="2">
    <source>
        <dbReference type="EMBL" id="MBW4542836.1"/>
    </source>
</evidence>
<sequence>MNILMLSSTFPYPPSRGGTEIRTFNLLKYLQQRHEVTLITQRHAGISDAEVEELQNWVSQLIIFPLPPEPDRKAGIAGMLSKVGRFANSVIKATPPNVLYRYSLAVQAWVDACVKAGKCDVITCEHSVNEIYVRPEFRTSVRTVVDVHSSIYGWIRNHLEMGASQNALRDRLYLSLLLARYEKRYTAKFSNIVVTTEDDQQQFLQLCPDSQIQVVSNGVDLNLFPYRSVDPGGRGLIFVGAMDAIHNIEAAQFFALEVLPVLQQRYPDATFRIVGAQPTPKILKLGERPGVIVTGAVPSIVEYLHQATVCVVPLRTGYGIKNKTLEAMAAGTPVVGSDRGLEGLAVDGADVPLRALRANQVQEYVEAITRLFENARLREELSQNARSLIEQKYTWERAGELYEQVLLGRLD</sequence>
<proteinExistence type="predicted"/>
<dbReference type="SUPFAM" id="SSF53756">
    <property type="entry name" value="UDP-Glycosyltransferase/glycogen phosphorylase"/>
    <property type="match status" value="1"/>
</dbReference>
<protein>
    <submittedName>
        <fullName evidence="2">Glycosyltransferase family 4 protein</fullName>
    </submittedName>
</protein>
<name>A0A951U8R8_9CYAN</name>
<dbReference type="Pfam" id="PF13692">
    <property type="entry name" value="Glyco_trans_1_4"/>
    <property type="match status" value="1"/>
</dbReference>
<dbReference type="GO" id="GO:0016757">
    <property type="term" value="F:glycosyltransferase activity"/>
    <property type="evidence" value="ECO:0007669"/>
    <property type="project" value="TreeGrafter"/>
</dbReference>
<dbReference type="Pfam" id="PF13439">
    <property type="entry name" value="Glyco_transf_4"/>
    <property type="match status" value="1"/>
</dbReference>
<reference evidence="2" key="1">
    <citation type="submission" date="2021-05" db="EMBL/GenBank/DDBJ databases">
        <authorList>
            <person name="Pietrasiak N."/>
            <person name="Ward R."/>
            <person name="Stajich J.E."/>
            <person name="Kurbessoian T."/>
        </authorList>
    </citation>
    <scope>NUCLEOTIDE SEQUENCE</scope>
    <source>
        <strain evidence="2">CPER-KK1</strain>
    </source>
</reference>
<dbReference type="EMBL" id="JAHHIF010000001">
    <property type="protein sequence ID" value="MBW4542836.1"/>
    <property type="molecule type" value="Genomic_DNA"/>
</dbReference>
<organism evidence="2 3">
    <name type="scientific">Symplocastrum torsivum CPER-KK1</name>
    <dbReference type="NCBI Taxonomy" id="450513"/>
    <lineage>
        <taxon>Bacteria</taxon>
        <taxon>Bacillati</taxon>
        <taxon>Cyanobacteriota</taxon>
        <taxon>Cyanophyceae</taxon>
        <taxon>Oscillatoriophycideae</taxon>
        <taxon>Oscillatoriales</taxon>
        <taxon>Microcoleaceae</taxon>
        <taxon>Symplocastrum</taxon>
    </lineage>
</organism>
<feature type="domain" description="Glycosyltransferase subfamily 4-like N-terminal" evidence="1">
    <location>
        <begin position="17"/>
        <end position="222"/>
    </location>
</feature>
<comment type="caution">
    <text evidence="2">The sequence shown here is derived from an EMBL/GenBank/DDBJ whole genome shotgun (WGS) entry which is preliminary data.</text>
</comment>
<reference evidence="2" key="2">
    <citation type="journal article" date="2022" name="Microbiol. Resour. Announc.">
        <title>Metagenome Sequencing to Explore Phylogenomics of Terrestrial Cyanobacteria.</title>
        <authorList>
            <person name="Ward R.D."/>
            <person name="Stajich J.E."/>
            <person name="Johansen J.R."/>
            <person name="Huntemann M."/>
            <person name="Clum A."/>
            <person name="Foster B."/>
            <person name="Foster B."/>
            <person name="Roux S."/>
            <person name="Palaniappan K."/>
            <person name="Varghese N."/>
            <person name="Mukherjee S."/>
            <person name="Reddy T.B.K."/>
            <person name="Daum C."/>
            <person name="Copeland A."/>
            <person name="Chen I.A."/>
            <person name="Ivanova N.N."/>
            <person name="Kyrpides N.C."/>
            <person name="Shapiro N."/>
            <person name="Eloe-Fadrosh E.A."/>
            <person name="Pietrasiak N."/>
        </authorList>
    </citation>
    <scope>NUCLEOTIDE SEQUENCE</scope>
    <source>
        <strain evidence="2">CPER-KK1</strain>
    </source>
</reference>
<dbReference type="CDD" id="cd03801">
    <property type="entry name" value="GT4_PimA-like"/>
    <property type="match status" value="1"/>
</dbReference>
<evidence type="ECO:0000313" key="3">
    <source>
        <dbReference type="Proteomes" id="UP000753908"/>
    </source>
</evidence>
<dbReference type="Gene3D" id="3.40.50.2000">
    <property type="entry name" value="Glycogen Phosphorylase B"/>
    <property type="match status" value="2"/>
</dbReference>
<gene>
    <name evidence="2" type="ORF">KME25_00060</name>
</gene>
<dbReference type="Proteomes" id="UP000753908">
    <property type="component" value="Unassembled WGS sequence"/>
</dbReference>
<dbReference type="InterPro" id="IPR028098">
    <property type="entry name" value="Glyco_trans_4-like_N"/>
</dbReference>
<accession>A0A951U8R8</accession>
<dbReference type="PANTHER" id="PTHR12526:SF600">
    <property type="entry name" value="GLYCOSYL TRANSFERASE GROUP 1"/>
    <property type="match status" value="1"/>
</dbReference>
<dbReference type="PANTHER" id="PTHR12526">
    <property type="entry name" value="GLYCOSYLTRANSFERASE"/>
    <property type="match status" value="1"/>
</dbReference>